<evidence type="ECO:0000256" key="1">
    <source>
        <dbReference type="SAM" id="MobiDB-lite"/>
    </source>
</evidence>
<proteinExistence type="predicted"/>
<name>A0A6F8YLW3_9ACTN</name>
<dbReference type="Proteomes" id="UP000503011">
    <property type="component" value="Chromosome"/>
</dbReference>
<dbReference type="InterPro" id="IPR004919">
    <property type="entry name" value="GmrSD_N"/>
</dbReference>
<feature type="domain" description="GmrSD restriction endonucleases N-terminal" evidence="2">
    <location>
        <begin position="11"/>
        <end position="212"/>
    </location>
</feature>
<reference evidence="3 4" key="2">
    <citation type="submission" date="2020-03" db="EMBL/GenBank/DDBJ databases">
        <authorList>
            <person name="Ichikawa N."/>
            <person name="Kimura A."/>
            <person name="Kitahashi Y."/>
            <person name="Uohara A."/>
        </authorList>
    </citation>
    <scope>NUCLEOTIDE SEQUENCE [LARGE SCALE GENOMIC DNA]</scope>
    <source>
        <strain evidence="3 4">NBRC 105367</strain>
    </source>
</reference>
<organism evidence="3 4">
    <name type="scientific">Phytohabitans suffuscus</name>
    <dbReference type="NCBI Taxonomy" id="624315"/>
    <lineage>
        <taxon>Bacteria</taxon>
        <taxon>Bacillati</taxon>
        <taxon>Actinomycetota</taxon>
        <taxon>Actinomycetes</taxon>
        <taxon>Micromonosporales</taxon>
        <taxon>Micromonosporaceae</taxon>
    </lineage>
</organism>
<keyword evidence="4" id="KW-1185">Reference proteome</keyword>
<dbReference type="EMBL" id="AP022871">
    <property type="protein sequence ID" value="BCB87090.1"/>
    <property type="molecule type" value="Genomic_DNA"/>
</dbReference>
<accession>A0A6F8YLW3</accession>
<sequence>MQVERTERSVREILDQVSRREIMLPELQRDYVWKPTQVAKLVDSLYRGYPSGALLFWEAQEAPVTRELAITPTSSRYFRAPLYLLDGQQRLTSLHRVFTGHPQAQIVFHLEQERFQNQSAATRADPKWIAVAEILRPEVGLLSLASRLRKAGVTLDDIEIERRLLRVKQLGERPFHMEVLSGFSYDEIAEIFVRVNSGGRHLGTLDLAMATLSARWPGVLEKLQKEADHWRRKGYVDIDPNFLSRALAGVVLGRGLSAWSHGQLVKATDEELQGGWETVQRGLRRLIPLLASDLGVNRSDVLPSMAALIPLVVLLGEWPDKRMSKGTGNAILYWLLVATIRARYSGSTDTRLSQDIRAARQPDPIKALYKNLDVFQSRPQITPQSLAGRTRESPYFFLSLLVAQRAGGTDWWHGIRVMPGFEGQHKIEHHHIHPVASLDERFDKAEINDLANLAFISARANKKISDRSPADYFTELTEAELRAHFIPTDEGLRTADAFPGFLAARRQLLADAMTELLDSFRPEWLDRLPEAPASTMDGQTLTLTLHSSAWDAGQMVFTATGAGISWRGVASMAELERAVADAVAGIDGDVEISGESVPVQVVEDAIEIPIGPYLVTGTAEEWLQVFERERSSARPPSMSGPQLDKPWIGERARYPITSTD</sequence>
<evidence type="ECO:0000313" key="3">
    <source>
        <dbReference type="EMBL" id="BCB87090.1"/>
    </source>
</evidence>
<dbReference type="Pfam" id="PF03235">
    <property type="entry name" value="GmrSD_N"/>
    <property type="match status" value="1"/>
</dbReference>
<evidence type="ECO:0000313" key="4">
    <source>
        <dbReference type="Proteomes" id="UP000503011"/>
    </source>
</evidence>
<dbReference type="PANTHER" id="PTHR37292">
    <property type="entry name" value="VNG6097C"/>
    <property type="match status" value="1"/>
</dbReference>
<dbReference type="PANTHER" id="PTHR37292:SF2">
    <property type="entry name" value="DUF262 DOMAIN-CONTAINING PROTEIN"/>
    <property type="match status" value="1"/>
</dbReference>
<gene>
    <name evidence="3" type="ORF">Psuf_044030</name>
</gene>
<dbReference type="AlphaFoldDB" id="A0A6F8YLW3"/>
<feature type="region of interest" description="Disordered" evidence="1">
    <location>
        <begin position="629"/>
        <end position="660"/>
    </location>
</feature>
<dbReference type="KEGG" id="psuu:Psuf_044030"/>
<protein>
    <recommendedName>
        <fullName evidence="2">GmrSD restriction endonucleases N-terminal domain-containing protein</fullName>
    </recommendedName>
</protein>
<evidence type="ECO:0000259" key="2">
    <source>
        <dbReference type="Pfam" id="PF03235"/>
    </source>
</evidence>
<reference evidence="3 4" key="1">
    <citation type="submission" date="2020-03" db="EMBL/GenBank/DDBJ databases">
        <title>Whole genome shotgun sequence of Phytohabitans suffuscus NBRC 105367.</title>
        <authorList>
            <person name="Komaki H."/>
            <person name="Tamura T."/>
        </authorList>
    </citation>
    <scope>NUCLEOTIDE SEQUENCE [LARGE SCALE GENOMIC DNA]</scope>
    <source>
        <strain evidence="3 4">NBRC 105367</strain>
    </source>
</reference>